<dbReference type="PIRSF" id="PIRSF000883">
    <property type="entry name" value="Pesterase_MJ0912"/>
    <property type="match status" value="1"/>
</dbReference>
<accession>A0A4Y7RCK2</accession>
<sequence length="239" mass="26739">MRIAVISDIHGNIAALQAVLKHISRKEVEMIYCAGDLVGYAPFPNEVIDLLKENKIPVVMGNYDDAIGNRRFICGCDYKDEQARALGEESIVWTRENVTEENEEYLRNLPAEICFRAGEFEVMIVHGSPLQLNEYLDEGTKPDYLMELLNIFHRDVLICGHTHVPYHKVLNPGKHVINAGSVGKPKHGDPHASYVIIEFGNNVEVCIQKVAYDVESMAMAVEISGLPKEFAEMLRSGAV</sequence>
<dbReference type="Gene3D" id="3.60.21.10">
    <property type="match status" value="1"/>
</dbReference>
<dbReference type="GO" id="GO:0046872">
    <property type="term" value="F:metal ion binding"/>
    <property type="evidence" value="ECO:0007669"/>
    <property type="project" value="UniProtKB-KW"/>
</dbReference>
<proteinExistence type="inferred from homology"/>
<dbReference type="InterPro" id="IPR000979">
    <property type="entry name" value="Phosphodiesterase_MJ0936/Vps29"/>
</dbReference>
<dbReference type="SUPFAM" id="SSF56300">
    <property type="entry name" value="Metallo-dependent phosphatases"/>
    <property type="match status" value="1"/>
</dbReference>
<dbReference type="NCBIfam" id="TIGR00040">
    <property type="entry name" value="yfcE"/>
    <property type="match status" value="1"/>
</dbReference>
<dbReference type="Pfam" id="PF12850">
    <property type="entry name" value="Metallophos_2"/>
    <property type="match status" value="1"/>
</dbReference>
<name>A0A4Y7RCK2_9FIRM</name>
<evidence type="ECO:0000259" key="3">
    <source>
        <dbReference type="Pfam" id="PF12850"/>
    </source>
</evidence>
<dbReference type="GO" id="GO:0016791">
    <property type="term" value="F:phosphatase activity"/>
    <property type="evidence" value="ECO:0007669"/>
    <property type="project" value="TreeGrafter"/>
</dbReference>
<keyword evidence="2" id="KW-0479">Metal-binding</keyword>
<protein>
    <recommendedName>
        <fullName evidence="2">Phosphoesterase</fullName>
        <ecNumber evidence="2">3.1.4.-</ecNumber>
    </recommendedName>
</protein>
<evidence type="ECO:0000313" key="4">
    <source>
        <dbReference type="EMBL" id="TEB06047.1"/>
    </source>
</evidence>
<dbReference type="EMBL" id="QFGA01000002">
    <property type="protein sequence ID" value="TEB06047.1"/>
    <property type="molecule type" value="Genomic_DNA"/>
</dbReference>
<gene>
    <name evidence="4" type="ORF">Psch_03089</name>
</gene>
<feature type="domain" description="Calcineurin-like phosphoesterase" evidence="3">
    <location>
        <begin position="1"/>
        <end position="200"/>
    </location>
</feature>
<evidence type="ECO:0000256" key="2">
    <source>
        <dbReference type="RuleBase" id="RU362039"/>
    </source>
</evidence>
<reference evidence="4 5" key="1">
    <citation type="journal article" date="2018" name="Environ. Microbiol.">
        <title>Novel energy conservation strategies and behaviour of Pelotomaculum schinkii driving syntrophic propionate catabolism.</title>
        <authorList>
            <person name="Hidalgo-Ahumada C.A.P."/>
            <person name="Nobu M.K."/>
            <person name="Narihiro T."/>
            <person name="Tamaki H."/>
            <person name="Liu W.T."/>
            <person name="Kamagata Y."/>
            <person name="Stams A.J.M."/>
            <person name="Imachi H."/>
            <person name="Sousa D.Z."/>
        </authorList>
    </citation>
    <scope>NUCLEOTIDE SEQUENCE [LARGE SCALE GENOMIC DNA]</scope>
    <source>
        <strain evidence="4 5">HH</strain>
    </source>
</reference>
<keyword evidence="5" id="KW-1185">Reference proteome</keyword>
<dbReference type="InterPro" id="IPR011152">
    <property type="entry name" value="Pesterase_MJ0912"/>
</dbReference>
<dbReference type="Proteomes" id="UP000298324">
    <property type="component" value="Unassembled WGS sequence"/>
</dbReference>
<evidence type="ECO:0000313" key="5">
    <source>
        <dbReference type="Proteomes" id="UP000298324"/>
    </source>
</evidence>
<organism evidence="4 5">
    <name type="scientific">Pelotomaculum schinkii</name>
    <dbReference type="NCBI Taxonomy" id="78350"/>
    <lineage>
        <taxon>Bacteria</taxon>
        <taxon>Bacillati</taxon>
        <taxon>Bacillota</taxon>
        <taxon>Clostridia</taxon>
        <taxon>Eubacteriales</taxon>
        <taxon>Desulfotomaculaceae</taxon>
        <taxon>Pelotomaculum</taxon>
    </lineage>
</organism>
<comment type="cofactor">
    <cofactor evidence="2">
        <name>a divalent metal cation</name>
        <dbReference type="ChEBI" id="CHEBI:60240"/>
    </cofactor>
</comment>
<dbReference type="AlphaFoldDB" id="A0A4Y7RCK2"/>
<comment type="caution">
    <text evidence="4">The sequence shown here is derived from an EMBL/GenBank/DDBJ whole genome shotgun (WGS) entry which is preliminary data.</text>
</comment>
<dbReference type="InterPro" id="IPR029052">
    <property type="entry name" value="Metallo-depent_PP-like"/>
</dbReference>
<dbReference type="GO" id="GO:0005737">
    <property type="term" value="C:cytoplasm"/>
    <property type="evidence" value="ECO:0007669"/>
    <property type="project" value="TreeGrafter"/>
</dbReference>
<dbReference type="EC" id="3.1.4.-" evidence="2"/>
<dbReference type="InterPro" id="IPR024654">
    <property type="entry name" value="Calcineurin-like_PHP_lpxH"/>
</dbReference>
<dbReference type="RefSeq" id="WP_134218187.1">
    <property type="nucleotide sequence ID" value="NZ_QFGA01000002.1"/>
</dbReference>
<dbReference type="PANTHER" id="PTHR42850:SF2">
    <property type="entry name" value="BLL5683 PROTEIN"/>
    <property type="match status" value="1"/>
</dbReference>
<dbReference type="PANTHER" id="PTHR42850">
    <property type="entry name" value="METALLOPHOSPHOESTERASE"/>
    <property type="match status" value="1"/>
</dbReference>
<evidence type="ECO:0000256" key="1">
    <source>
        <dbReference type="ARBA" id="ARBA00008950"/>
    </source>
</evidence>
<comment type="similarity">
    <text evidence="1 2">Belongs to the metallophosphoesterase superfamily. YfcE family.</text>
</comment>
<dbReference type="InterPro" id="IPR050126">
    <property type="entry name" value="Ap4A_hydrolase"/>
</dbReference>